<evidence type="ECO:0000259" key="5">
    <source>
        <dbReference type="PROSITE" id="PS50932"/>
    </source>
</evidence>
<dbReference type="InterPro" id="IPR046335">
    <property type="entry name" value="LacI/GalR-like_sensor"/>
</dbReference>
<evidence type="ECO:0000313" key="7">
    <source>
        <dbReference type="Proteomes" id="UP000654345"/>
    </source>
</evidence>
<dbReference type="SMART" id="SM00354">
    <property type="entry name" value="HTH_LACI"/>
    <property type="match status" value="1"/>
</dbReference>
<dbReference type="CDD" id="cd01392">
    <property type="entry name" value="HTH_LacI"/>
    <property type="match status" value="1"/>
</dbReference>
<dbReference type="PROSITE" id="PS50932">
    <property type="entry name" value="HTH_LACI_2"/>
    <property type="match status" value="1"/>
</dbReference>
<dbReference type="Gene3D" id="1.10.260.40">
    <property type="entry name" value="lambda repressor-like DNA-binding domains"/>
    <property type="match status" value="1"/>
</dbReference>
<keyword evidence="3" id="KW-0804">Transcription</keyword>
<dbReference type="InterPro" id="IPR000843">
    <property type="entry name" value="HTH_LacI"/>
</dbReference>
<dbReference type="Pfam" id="PF00356">
    <property type="entry name" value="LacI"/>
    <property type="match status" value="1"/>
</dbReference>
<dbReference type="InterPro" id="IPR010982">
    <property type="entry name" value="Lambda_DNA-bd_dom_sf"/>
</dbReference>
<comment type="caution">
    <text evidence="6">The sequence shown here is derived from an EMBL/GenBank/DDBJ whole genome shotgun (WGS) entry which is preliminary data.</text>
</comment>
<organism evidence="6 7">
    <name type="scientific">Ktedonobacter robiniae</name>
    <dbReference type="NCBI Taxonomy" id="2778365"/>
    <lineage>
        <taxon>Bacteria</taxon>
        <taxon>Bacillati</taxon>
        <taxon>Chloroflexota</taxon>
        <taxon>Ktedonobacteria</taxon>
        <taxon>Ktedonobacterales</taxon>
        <taxon>Ktedonobacteraceae</taxon>
        <taxon>Ktedonobacter</taxon>
    </lineage>
</organism>
<dbReference type="RefSeq" id="WP_201371215.1">
    <property type="nucleotide sequence ID" value="NZ_BNJG01000001.1"/>
</dbReference>
<dbReference type="InterPro" id="IPR028082">
    <property type="entry name" value="Peripla_BP_I"/>
</dbReference>
<proteinExistence type="predicted"/>
<dbReference type="PANTHER" id="PTHR30146">
    <property type="entry name" value="LACI-RELATED TRANSCRIPTIONAL REPRESSOR"/>
    <property type="match status" value="1"/>
</dbReference>
<gene>
    <name evidence="6" type="ORF">KSB_29860</name>
</gene>
<reference evidence="6 7" key="1">
    <citation type="journal article" date="2021" name="Int. J. Syst. Evol. Microbiol.">
        <title>Reticulibacter mediterranei gen. nov., sp. nov., within the new family Reticulibacteraceae fam. nov., and Ktedonospora formicarum gen. nov., sp. nov., Ktedonobacter robiniae sp. nov., Dictyobacter formicarum sp. nov. and Dictyobacter arantiisoli sp. nov., belonging to the class Ktedonobacteria.</title>
        <authorList>
            <person name="Yabe S."/>
            <person name="Zheng Y."/>
            <person name="Wang C.M."/>
            <person name="Sakai Y."/>
            <person name="Abe K."/>
            <person name="Yokota A."/>
            <person name="Donadio S."/>
            <person name="Cavaletti L."/>
            <person name="Monciardini P."/>
        </authorList>
    </citation>
    <scope>NUCLEOTIDE SEQUENCE [LARGE SCALE GENOMIC DNA]</scope>
    <source>
        <strain evidence="6 7">SOSP1-30</strain>
    </source>
</reference>
<dbReference type="SUPFAM" id="SSF53822">
    <property type="entry name" value="Periplasmic binding protein-like I"/>
    <property type="match status" value="1"/>
</dbReference>
<dbReference type="PRINTS" id="PR00036">
    <property type="entry name" value="HTHLACI"/>
</dbReference>
<dbReference type="PANTHER" id="PTHR30146:SF109">
    <property type="entry name" value="HTH-TYPE TRANSCRIPTIONAL REGULATOR GALS"/>
    <property type="match status" value="1"/>
</dbReference>
<dbReference type="EMBL" id="BNJG01000001">
    <property type="protein sequence ID" value="GHO54511.1"/>
    <property type="molecule type" value="Genomic_DNA"/>
</dbReference>
<accession>A0ABQ3UPB2</accession>
<evidence type="ECO:0000256" key="3">
    <source>
        <dbReference type="ARBA" id="ARBA00023163"/>
    </source>
</evidence>
<keyword evidence="2" id="KW-0238">DNA-binding</keyword>
<feature type="region of interest" description="Disordered" evidence="4">
    <location>
        <begin position="356"/>
        <end position="375"/>
    </location>
</feature>
<protein>
    <submittedName>
        <fullName evidence="6">LacI family transcriptional regulator</fullName>
    </submittedName>
</protein>
<evidence type="ECO:0000256" key="1">
    <source>
        <dbReference type="ARBA" id="ARBA00023015"/>
    </source>
</evidence>
<evidence type="ECO:0000256" key="2">
    <source>
        <dbReference type="ARBA" id="ARBA00023125"/>
    </source>
</evidence>
<evidence type="ECO:0000313" key="6">
    <source>
        <dbReference type="EMBL" id="GHO54511.1"/>
    </source>
</evidence>
<sequence>MEKRNVTLKDVARKAGVSTATVARVLHDQGYIAEETRKQVEAAIRETGYRINVVAQGLRKQQTLTIGHILHSIMPNPFYAGVALGVEQEAMKHGWSVLMINVQGDARRERLGVETLIQRRVDAILFTSAVDETNVRLALDAGLQVVQVQQPTAIPTHQVTVDNYVGSAAAVEHLISLGHRRIAYIGAGPTYVHQDPAFVECLKSVEGERFSGYRDTLQKYQIPVDEQLIAFGRYYTLEHDNNSGDGYTYTRQFLQLDRRPTAIFATCDILATGALQAIYECSLRVPDDISIIGFDNTYAPYLTPPLTTVELPMTDIGKAAVRIVLEQGQQDTSTSWVQHQVRLSTRLVVRSSTGVAPSEHAPTTQIVPTTNMKKE</sequence>
<dbReference type="CDD" id="cd06267">
    <property type="entry name" value="PBP1_LacI_sugar_binding-like"/>
    <property type="match status" value="1"/>
</dbReference>
<keyword evidence="1" id="KW-0805">Transcription regulation</keyword>
<name>A0ABQ3UPB2_9CHLR</name>
<feature type="domain" description="HTH lacI-type" evidence="5">
    <location>
        <begin position="6"/>
        <end position="60"/>
    </location>
</feature>
<dbReference type="Gene3D" id="3.40.50.2300">
    <property type="match status" value="2"/>
</dbReference>
<evidence type="ECO:0000256" key="4">
    <source>
        <dbReference type="SAM" id="MobiDB-lite"/>
    </source>
</evidence>
<keyword evidence="7" id="KW-1185">Reference proteome</keyword>
<dbReference type="Pfam" id="PF13377">
    <property type="entry name" value="Peripla_BP_3"/>
    <property type="match status" value="1"/>
</dbReference>
<dbReference type="Proteomes" id="UP000654345">
    <property type="component" value="Unassembled WGS sequence"/>
</dbReference>
<dbReference type="PROSITE" id="PS00356">
    <property type="entry name" value="HTH_LACI_1"/>
    <property type="match status" value="1"/>
</dbReference>
<dbReference type="SUPFAM" id="SSF47413">
    <property type="entry name" value="lambda repressor-like DNA-binding domains"/>
    <property type="match status" value="1"/>
</dbReference>